<dbReference type="PANTHER" id="PTHR30294">
    <property type="entry name" value="MEMBRANE COMPONENT OF ABC TRANSPORTER YHHJ-RELATED"/>
    <property type="match status" value="1"/>
</dbReference>
<feature type="transmembrane region" description="Helical" evidence="6">
    <location>
        <begin position="342"/>
        <end position="361"/>
    </location>
</feature>
<proteinExistence type="predicted"/>
<dbReference type="InterPro" id="IPR013525">
    <property type="entry name" value="ABC2_TM"/>
</dbReference>
<reference evidence="9" key="1">
    <citation type="journal article" date="2019" name="Int. J. Syst. Evol. Microbiol.">
        <title>The Global Catalogue of Microorganisms (GCM) 10K type strain sequencing project: providing services to taxonomists for standard genome sequencing and annotation.</title>
        <authorList>
            <consortium name="The Broad Institute Genomics Platform"/>
            <consortium name="The Broad Institute Genome Sequencing Center for Infectious Disease"/>
            <person name="Wu L."/>
            <person name="Ma J."/>
        </authorList>
    </citation>
    <scope>NUCLEOTIDE SEQUENCE [LARGE SCALE GENOMIC DNA]</scope>
    <source>
        <strain evidence="9">JCM 12662</strain>
    </source>
</reference>
<dbReference type="EMBL" id="BAAACW010000033">
    <property type="protein sequence ID" value="GAA0355235.1"/>
    <property type="molecule type" value="Genomic_DNA"/>
</dbReference>
<dbReference type="RefSeq" id="WP_343753740.1">
    <property type="nucleotide sequence ID" value="NZ_BAAACW010000033.1"/>
</dbReference>
<evidence type="ECO:0000256" key="5">
    <source>
        <dbReference type="ARBA" id="ARBA00023136"/>
    </source>
</evidence>
<keyword evidence="5 6" id="KW-0472">Membrane</keyword>
<feature type="transmembrane region" description="Helical" evidence="6">
    <location>
        <begin position="20"/>
        <end position="40"/>
    </location>
</feature>
<comment type="caution">
    <text evidence="8">The sequence shown here is derived from an EMBL/GenBank/DDBJ whole genome shotgun (WGS) entry which is preliminary data.</text>
</comment>
<keyword evidence="4 6" id="KW-1133">Transmembrane helix</keyword>
<dbReference type="InterPro" id="IPR051449">
    <property type="entry name" value="ABC-2_transporter_component"/>
</dbReference>
<sequence>MFNLIKKDLTVLARNKSELIELLLMPFILISILGFALGGLTQNSFRIDPFPVGYVNETNLEEELESFAGYLEENGVPSTEIDGILKMAEDINPSEAFQSLIMSEDIQEWLMIEEFSTREEAEEALGQNDIEGLFVIPNEFSLTLWRNLFLGEEDTSALDLELIEFNHVYSDIMRSIVTSFVDNYNLEVSLAMANQGQENDLLSRSQNYGEVVSLSAEEPISAFQYYTIGMGVMFALYTAPTIASRAFKEKEDHVFGRLMIAGSKPMTYLISKLLSSMGITFIQLAVLFGLSNSVFGTFDGRSGTFWMVAGLVTLLYSFVVGTIASLLTSISLYSNSVTTSSFFSGIVVTLFALIGGSFIPVDSFSDTLRSLGNWTPNGAVMTTYLQLLQGFSLQEIWPLILRVSSLGVILLISSVFIFPKRRLD</sequence>
<evidence type="ECO:0000256" key="1">
    <source>
        <dbReference type="ARBA" id="ARBA00004651"/>
    </source>
</evidence>
<evidence type="ECO:0000313" key="9">
    <source>
        <dbReference type="Proteomes" id="UP001501166"/>
    </source>
</evidence>
<comment type="subcellular location">
    <subcellularLocation>
        <location evidence="1">Cell membrane</location>
        <topology evidence="1">Multi-pass membrane protein</topology>
    </subcellularLocation>
</comment>
<evidence type="ECO:0000313" key="8">
    <source>
        <dbReference type="EMBL" id="GAA0355235.1"/>
    </source>
</evidence>
<accession>A0ABP3GYY8</accession>
<dbReference type="Pfam" id="PF12698">
    <property type="entry name" value="ABC2_membrane_3"/>
    <property type="match status" value="1"/>
</dbReference>
<evidence type="ECO:0000256" key="3">
    <source>
        <dbReference type="ARBA" id="ARBA00022692"/>
    </source>
</evidence>
<evidence type="ECO:0000256" key="4">
    <source>
        <dbReference type="ARBA" id="ARBA00022989"/>
    </source>
</evidence>
<keyword evidence="9" id="KW-1185">Reference proteome</keyword>
<feature type="transmembrane region" description="Helical" evidence="6">
    <location>
        <begin position="396"/>
        <end position="418"/>
    </location>
</feature>
<evidence type="ECO:0000256" key="2">
    <source>
        <dbReference type="ARBA" id="ARBA00022475"/>
    </source>
</evidence>
<feature type="transmembrane region" description="Helical" evidence="6">
    <location>
        <begin position="305"/>
        <end position="330"/>
    </location>
</feature>
<organism evidence="8 9">
    <name type="scientific">Alkalibacterium iburiense</name>
    <dbReference type="NCBI Taxonomy" id="290589"/>
    <lineage>
        <taxon>Bacteria</taxon>
        <taxon>Bacillati</taxon>
        <taxon>Bacillota</taxon>
        <taxon>Bacilli</taxon>
        <taxon>Lactobacillales</taxon>
        <taxon>Carnobacteriaceae</taxon>
        <taxon>Alkalibacterium</taxon>
    </lineage>
</organism>
<feature type="transmembrane region" description="Helical" evidence="6">
    <location>
        <begin position="268"/>
        <end position="290"/>
    </location>
</feature>
<protein>
    <recommendedName>
        <fullName evidence="7">ABC-2 type transporter transmembrane domain-containing protein</fullName>
    </recommendedName>
</protein>
<name>A0ABP3GYY8_9LACT</name>
<feature type="domain" description="ABC-2 type transporter transmembrane" evidence="7">
    <location>
        <begin position="19"/>
        <end position="412"/>
    </location>
</feature>
<evidence type="ECO:0000256" key="6">
    <source>
        <dbReference type="SAM" id="Phobius"/>
    </source>
</evidence>
<dbReference type="PANTHER" id="PTHR30294:SF48">
    <property type="entry name" value="LINEARMYCIN RESISTANCE PERMEASE PROTEIN LNRM"/>
    <property type="match status" value="1"/>
</dbReference>
<keyword evidence="3 6" id="KW-0812">Transmembrane</keyword>
<feature type="transmembrane region" description="Helical" evidence="6">
    <location>
        <begin position="223"/>
        <end position="247"/>
    </location>
</feature>
<evidence type="ECO:0000259" key="7">
    <source>
        <dbReference type="Pfam" id="PF12698"/>
    </source>
</evidence>
<keyword evidence="2" id="KW-1003">Cell membrane</keyword>
<gene>
    <name evidence="8" type="ORF">GCM10008932_05310</name>
</gene>
<dbReference type="Proteomes" id="UP001501166">
    <property type="component" value="Unassembled WGS sequence"/>
</dbReference>